<keyword evidence="6 12" id="KW-0472">Membrane</keyword>
<dbReference type="OrthoDB" id="5781782at2759"/>
<dbReference type="Proteomes" id="UP000288216">
    <property type="component" value="Unassembled WGS sequence"/>
</dbReference>
<dbReference type="PROSITE" id="PS50262">
    <property type="entry name" value="G_PROTEIN_RECEP_F1_2"/>
    <property type="match status" value="1"/>
</dbReference>
<feature type="domain" description="G-protein coupled receptors family 1 profile" evidence="13">
    <location>
        <begin position="41"/>
        <end position="300"/>
    </location>
</feature>
<name>A0A401Q610_SCYTO</name>
<keyword evidence="7" id="KW-1015">Disulfide bond</keyword>
<evidence type="ECO:0000256" key="6">
    <source>
        <dbReference type="ARBA" id="ARBA00023136"/>
    </source>
</evidence>
<dbReference type="Pfam" id="PF00001">
    <property type="entry name" value="7tm_1"/>
    <property type="match status" value="1"/>
</dbReference>
<feature type="transmembrane region" description="Helical" evidence="12">
    <location>
        <begin position="62"/>
        <end position="85"/>
    </location>
</feature>
<feature type="transmembrane region" description="Helical" evidence="12">
    <location>
        <begin position="28"/>
        <end position="50"/>
    </location>
</feature>
<keyword evidence="9" id="KW-0325">Glycoprotein</keyword>
<feature type="transmembrane region" description="Helical" evidence="12">
    <location>
        <begin position="195"/>
        <end position="219"/>
    </location>
</feature>
<evidence type="ECO:0000256" key="4">
    <source>
        <dbReference type="ARBA" id="ARBA00022989"/>
    </source>
</evidence>
<evidence type="ECO:0000256" key="1">
    <source>
        <dbReference type="ARBA" id="ARBA00004651"/>
    </source>
</evidence>
<evidence type="ECO:0000256" key="7">
    <source>
        <dbReference type="ARBA" id="ARBA00023157"/>
    </source>
</evidence>
<feature type="transmembrane region" description="Helical" evidence="12">
    <location>
        <begin position="139"/>
        <end position="160"/>
    </location>
</feature>
<dbReference type="PANTHER" id="PTHR24234:SF6">
    <property type="entry name" value="LYSOPHOSPHATIDIC ACID RECEPTOR 5"/>
    <property type="match status" value="1"/>
</dbReference>
<dbReference type="PANTHER" id="PTHR24234">
    <property type="entry name" value="LYSOPHOSPHATIDIC ACID RECEPTOR 5/SPHINGOSYLPHOSPHORYLCHOLINE RECEPTOR"/>
    <property type="match status" value="1"/>
</dbReference>
<keyword evidence="3 12" id="KW-0812">Transmembrane</keyword>
<evidence type="ECO:0000256" key="12">
    <source>
        <dbReference type="SAM" id="Phobius"/>
    </source>
</evidence>
<evidence type="ECO:0000256" key="5">
    <source>
        <dbReference type="ARBA" id="ARBA00023040"/>
    </source>
</evidence>
<dbReference type="STRING" id="75743.A0A401Q610"/>
<dbReference type="GO" id="GO:0004930">
    <property type="term" value="F:G protein-coupled receptor activity"/>
    <property type="evidence" value="ECO:0007669"/>
    <property type="project" value="UniProtKB-KW"/>
</dbReference>
<keyword evidence="10" id="KW-0807">Transducer</keyword>
<feature type="transmembrane region" description="Helical" evidence="12">
    <location>
        <begin position="284"/>
        <end position="302"/>
    </location>
</feature>
<evidence type="ECO:0000256" key="2">
    <source>
        <dbReference type="ARBA" id="ARBA00022475"/>
    </source>
</evidence>
<dbReference type="EMBL" id="BFAA01022402">
    <property type="protein sequence ID" value="GCB80824.1"/>
    <property type="molecule type" value="Genomic_DNA"/>
</dbReference>
<evidence type="ECO:0000259" key="13">
    <source>
        <dbReference type="PROSITE" id="PS50262"/>
    </source>
</evidence>
<feature type="compositionally biased region" description="Basic residues" evidence="11">
    <location>
        <begin position="332"/>
        <end position="343"/>
    </location>
</feature>
<keyword evidence="4 12" id="KW-1133">Transmembrane helix</keyword>
<feature type="transmembrane region" description="Helical" evidence="12">
    <location>
        <begin position="105"/>
        <end position="127"/>
    </location>
</feature>
<sequence>MNLSHPPECDGKNITNCTNYDNFHRFLLAGYSIIFTVGLALNATALAIFVKFFKFSNNTVVYMVNLAACDLLFALALPLRIYYYAAHAWRLGDGACQLAGSLFQINLYGSCLFLACINVDRLLALAYPLRARHLRRPKMARCVCAGVWLIILLGSVPVALAHDTSCCQEQSGNLEVRCFESFSRKTWERELKPLVLLQFTLSFLPPLCVVLYCSGRVLYELCQLQSIEAVGKRHKAIRLLVVNAIIFVACFLPYNAILLVYTFLRTNSDGSMAQRDDVRLALQISMLLTSTNCCLDPLVYYFSTEGFRKTFRARRPPPSQRTTERWISAKSKAAKSAKARGTRRGGQGGATPPNEEGEMLRQEPEGAGDSGNGSPPAATLESALGPGVPE</sequence>
<dbReference type="Gene3D" id="1.20.1070.10">
    <property type="entry name" value="Rhodopsin 7-helix transmembrane proteins"/>
    <property type="match status" value="1"/>
</dbReference>
<dbReference type="FunFam" id="1.20.1070.10:FF:000017">
    <property type="entry name" value="lysophosphatidic acid receptor 4"/>
    <property type="match status" value="1"/>
</dbReference>
<accession>A0A401Q610</accession>
<dbReference type="OMA" id="MLFRDNI"/>
<keyword evidence="2" id="KW-1003">Cell membrane</keyword>
<reference evidence="14 15" key="1">
    <citation type="journal article" date="2018" name="Nat. Ecol. Evol.">
        <title>Shark genomes provide insights into elasmobranch evolution and the origin of vertebrates.</title>
        <authorList>
            <person name="Hara Y"/>
            <person name="Yamaguchi K"/>
            <person name="Onimaru K"/>
            <person name="Kadota M"/>
            <person name="Koyanagi M"/>
            <person name="Keeley SD"/>
            <person name="Tatsumi K"/>
            <person name="Tanaka K"/>
            <person name="Motone F"/>
            <person name="Kageyama Y"/>
            <person name="Nozu R"/>
            <person name="Adachi N"/>
            <person name="Nishimura O"/>
            <person name="Nakagawa R"/>
            <person name="Tanegashima C"/>
            <person name="Kiyatake I"/>
            <person name="Matsumoto R"/>
            <person name="Murakumo K"/>
            <person name="Nishida K"/>
            <person name="Terakita A"/>
            <person name="Kuratani S"/>
            <person name="Sato K"/>
            <person name="Hyodo S Kuraku.S."/>
        </authorList>
    </citation>
    <scope>NUCLEOTIDE SEQUENCE [LARGE SCALE GENOMIC DNA]</scope>
</reference>
<dbReference type="InterPro" id="IPR017452">
    <property type="entry name" value="GPCR_Rhodpsn_7TM"/>
</dbReference>
<keyword evidence="8" id="KW-0675">Receptor</keyword>
<dbReference type="PRINTS" id="PR01157">
    <property type="entry name" value="P2YPURNOCPTR"/>
</dbReference>
<keyword evidence="15" id="KW-1185">Reference proteome</keyword>
<comment type="caution">
    <text evidence="14">The sequence shown here is derived from an EMBL/GenBank/DDBJ whole genome shotgun (WGS) entry which is preliminary data.</text>
</comment>
<evidence type="ECO:0000256" key="3">
    <source>
        <dbReference type="ARBA" id="ARBA00022692"/>
    </source>
</evidence>
<feature type="region of interest" description="Disordered" evidence="11">
    <location>
        <begin position="312"/>
        <end position="390"/>
    </location>
</feature>
<dbReference type="GO" id="GO:0048266">
    <property type="term" value="P:behavioral response to pain"/>
    <property type="evidence" value="ECO:0007669"/>
    <property type="project" value="TreeGrafter"/>
</dbReference>
<evidence type="ECO:0000256" key="8">
    <source>
        <dbReference type="ARBA" id="ARBA00023170"/>
    </source>
</evidence>
<dbReference type="AlphaFoldDB" id="A0A401Q610"/>
<protein>
    <recommendedName>
        <fullName evidence="13">G-protein coupled receptors family 1 profile domain-containing protein</fullName>
    </recommendedName>
</protein>
<evidence type="ECO:0000256" key="10">
    <source>
        <dbReference type="ARBA" id="ARBA00023224"/>
    </source>
</evidence>
<evidence type="ECO:0000313" key="15">
    <source>
        <dbReference type="Proteomes" id="UP000288216"/>
    </source>
</evidence>
<gene>
    <name evidence="14" type="ORF">scyTo_0022410</name>
</gene>
<comment type="subcellular location">
    <subcellularLocation>
        <location evidence="1">Cell membrane</location>
        <topology evidence="1">Multi-pass membrane protein</topology>
    </subcellularLocation>
</comment>
<evidence type="ECO:0000313" key="14">
    <source>
        <dbReference type="EMBL" id="GCB80824.1"/>
    </source>
</evidence>
<evidence type="ECO:0000256" key="11">
    <source>
        <dbReference type="SAM" id="MobiDB-lite"/>
    </source>
</evidence>
<proteinExistence type="predicted"/>
<dbReference type="GO" id="GO:0005886">
    <property type="term" value="C:plasma membrane"/>
    <property type="evidence" value="ECO:0007669"/>
    <property type="project" value="UniProtKB-SubCell"/>
</dbReference>
<dbReference type="PRINTS" id="PR00237">
    <property type="entry name" value="GPCRRHODOPSN"/>
</dbReference>
<evidence type="ECO:0000256" key="9">
    <source>
        <dbReference type="ARBA" id="ARBA00023180"/>
    </source>
</evidence>
<organism evidence="14 15">
    <name type="scientific">Scyliorhinus torazame</name>
    <name type="common">Cloudy catshark</name>
    <name type="synonym">Catulus torazame</name>
    <dbReference type="NCBI Taxonomy" id="75743"/>
    <lineage>
        <taxon>Eukaryota</taxon>
        <taxon>Metazoa</taxon>
        <taxon>Chordata</taxon>
        <taxon>Craniata</taxon>
        <taxon>Vertebrata</taxon>
        <taxon>Chondrichthyes</taxon>
        <taxon>Elasmobranchii</taxon>
        <taxon>Galeomorphii</taxon>
        <taxon>Galeoidea</taxon>
        <taxon>Carcharhiniformes</taxon>
        <taxon>Scyliorhinidae</taxon>
        <taxon>Scyliorhinus</taxon>
    </lineage>
</organism>
<feature type="transmembrane region" description="Helical" evidence="12">
    <location>
        <begin position="240"/>
        <end position="264"/>
    </location>
</feature>
<keyword evidence="5" id="KW-0297">G-protein coupled receptor</keyword>
<dbReference type="InterPro" id="IPR000276">
    <property type="entry name" value="GPCR_Rhodpsn"/>
</dbReference>
<dbReference type="SUPFAM" id="SSF81321">
    <property type="entry name" value="Family A G protein-coupled receptor-like"/>
    <property type="match status" value="1"/>
</dbReference>